<evidence type="ECO:0000256" key="2">
    <source>
        <dbReference type="ARBA" id="ARBA00022692"/>
    </source>
</evidence>
<dbReference type="EMBL" id="CAJVRM010000322">
    <property type="protein sequence ID" value="CAG8979589.1"/>
    <property type="molecule type" value="Genomic_DNA"/>
</dbReference>
<dbReference type="PANTHER" id="PTHR31465">
    <property type="entry name" value="PROTEIN RTA1-RELATED"/>
    <property type="match status" value="1"/>
</dbReference>
<keyword evidence="2 5" id="KW-0812">Transmembrane</keyword>
<feature type="transmembrane region" description="Helical" evidence="5">
    <location>
        <begin position="19"/>
        <end position="36"/>
    </location>
</feature>
<evidence type="ECO:0000256" key="5">
    <source>
        <dbReference type="SAM" id="Phobius"/>
    </source>
</evidence>
<keyword evidence="7" id="KW-1185">Reference proteome</keyword>
<protein>
    <submittedName>
        <fullName evidence="6">Uncharacterized protein</fullName>
    </submittedName>
</protein>
<organism evidence="6 7">
    <name type="scientific">Hymenoscyphus albidus</name>
    <dbReference type="NCBI Taxonomy" id="595503"/>
    <lineage>
        <taxon>Eukaryota</taxon>
        <taxon>Fungi</taxon>
        <taxon>Dikarya</taxon>
        <taxon>Ascomycota</taxon>
        <taxon>Pezizomycotina</taxon>
        <taxon>Leotiomycetes</taxon>
        <taxon>Helotiales</taxon>
        <taxon>Helotiaceae</taxon>
        <taxon>Hymenoscyphus</taxon>
    </lineage>
</organism>
<sequence>MEDGKYVEGSLWYYAPNKVAPIIFALLFSISMFWHFYQCINRYLPWAALLFVVGYILREIGTFNYDNVPIFISSLVFIYAAPPIYELANYFILSRLLYYIPHHTPIHPGRVLSTFGFISTIIETPNANGAALVANTTLPRKKQDTGKALLKRALILQLVVLSCFIFLAATFHRQCRAAGLTPKNLRIPLRTLYISSSLIGIRMLFRTVEYFSISSLSLGVSASSPGLPSPLVRIYLESDGVTEVEGPGYQDKRKWYVTFLDPFDVSGIFRGGGWQVE</sequence>
<dbReference type="PANTHER" id="PTHR31465:SF13">
    <property type="entry name" value="RTA1 DOMAIN PROTEIN-RELATED"/>
    <property type="match status" value="1"/>
</dbReference>
<evidence type="ECO:0000313" key="7">
    <source>
        <dbReference type="Proteomes" id="UP000701801"/>
    </source>
</evidence>
<evidence type="ECO:0000256" key="4">
    <source>
        <dbReference type="ARBA" id="ARBA00023136"/>
    </source>
</evidence>
<gene>
    <name evidence="6" type="ORF">HYALB_00010790</name>
</gene>
<proteinExistence type="predicted"/>
<accession>A0A9N9Q923</accession>
<keyword evidence="3 5" id="KW-1133">Transmembrane helix</keyword>
<evidence type="ECO:0000313" key="6">
    <source>
        <dbReference type="EMBL" id="CAG8979589.1"/>
    </source>
</evidence>
<keyword evidence="4 5" id="KW-0472">Membrane</keyword>
<dbReference type="AlphaFoldDB" id="A0A9N9Q923"/>
<reference evidence="6" key="1">
    <citation type="submission" date="2021-07" db="EMBL/GenBank/DDBJ databases">
        <authorList>
            <person name="Durling M."/>
        </authorList>
    </citation>
    <scope>NUCLEOTIDE SEQUENCE</scope>
</reference>
<dbReference type="InterPro" id="IPR007568">
    <property type="entry name" value="RTA1"/>
</dbReference>
<evidence type="ECO:0000256" key="3">
    <source>
        <dbReference type="ARBA" id="ARBA00022989"/>
    </source>
</evidence>
<comment type="subcellular location">
    <subcellularLocation>
        <location evidence="1">Membrane</location>
        <topology evidence="1">Multi-pass membrane protein</topology>
    </subcellularLocation>
</comment>
<feature type="transmembrane region" description="Helical" evidence="5">
    <location>
        <begin position="43"/>
        <end position="58"/>
    </location>
</feature>
<dbReference type="Proteomes" id="UP000701801">
    <property type="component" value="Unassembled WGS sequence"/>
</dbReference>
<feature type="transmembrane region" description="Helical" evidence="5">
    <location>
        <begin position="70"/>
        <end position="93"/>
    </location>
</feature>
<dbReference type="Pfam" id="PF04479">
    <property type="entry name" value="RTA1"/>
    <property type="match status" value="1"/>
</dbReference>
<dbReference type="GO" id="GO:0016020">
    <property type="term" value="C:membrane"/>
    <property type="evidence" value="ECO:0007669"/>
    <property type="project" value="UniProtKB-SubCell"/>
</dbReference>
<dbReference type="OrthoDB" id="3358017at2759"/>
<evidence type="ECO:0000256" key="1">
    <source>
        <dbReference type="ARBA" id="ARBA00004141"/>
    </source>
</evidence>
<feature type="transmembrane region" description="Helical" evidence="5">
    <location>
        <begin position="149"/>
        <end position="167"/>
    </location>
</feature>
<comment type="caution">
    <text evidence="6">The sequence shown here is derived from an EMBL/GenBank/DDBJ whole genome shotgun (WGS) entry which is preliminary data.</text>
</comment>
<name>A0A9N9Q923_9HELO</name>